<reference evidence="3" key="1">
    <citation type="submission" date="2023-06" db="EMBL/GenBank/DDBJ databases">
        <title>Genome-scale phylogeny and comparative genomics of the fungal order Sordariales.</title>
        <authorList>
            <consortium name="Lawrence Berkeley National Laboratory"/>
            <person name="Hensen N."/>
            <person name="Bonometti L."/>
            <person name="Westerberg I."/>
            <person name="Brannstrom I.O."/>
            <person name="Guillou S."/>
            <person name="Cros-Aarteil S."/>
            <person name="Calhoun S."/>
            <person name="Haridas S."/>
            <person name="Kuo A."/>
            <person name="Mondo S."/>
            <person name="Pangilinan J."/>
            <person name="Riley R."/>
            <person name="Labutti K."/>
            <person name="Andreopoulos B."/>
            <person name="Lipzen A."/>
            <person name="Chen C."/>
            <person name="Yanf M."/>
            <person name="Daum C."/>
            <person name="Ng V."/>
            <person name="Clum A."/>
            <person name="Steindorff A."/>
            <person name="Ohm R."/>
            <person name="Martin F."/>
            <person name="Silar P."/>
            <person name="Natvig D."/>
            <person name="Lalanne C."/>
            <person name="Gautier V."/>
            <person name="Ament-Velasquez S.L."/>
            <person name="Kruys A."/>
            <person name="Hutchinson M.I."/>
            <person name="Powell A.J."/>
            <person name="Barry K."/>
            <person name="Miller A.N."/>
            <person name="Grigoriev I.V."/>
            <person name="Debuchy R."/>
            <person name="Gladieux P."/>
            <person name="Thoren M.H."/>
            <person name="Johannesson H."/>
        </authorList>
    </citation>
    <scope>NUCLEOTIDE SEQUENCE</scope>
    <source>
        <strain evidence="3">SMH4607-1</strain>
    </source>
</reference>
<comment type="caution">
    <text evidence="3">The sequence shown here is derived from an EMBL/GenBank/DDBJ whole genome shotgun (WGS) entry which is preliminary data.</text>
</comment>
<evidence type="ECO:0000313" key="4">
    <source>
        <dbReference type="Proteomes" id="UP001172102"/>
    </source>
</evidence>
<keyword evidence="1" id="KW-0378">Hydrolase</keyword>
<evidence type="ECO:0000256" key="1">
    <source>
        <dbReference type="ARBA" id="ARBA00022801"/>
    </source>
</evidence>
<dbReference type="GO" id="GO:0047631">
    <property type="term" value="F:ADP-ribose diphosphatase activity"/>
    <property type="evidence" value="ECO:0007669"/>
    <property type="project" value="TreeGrafter"/>
</dbReference>
<dbReference type="Pfam" id="PF00293">
    <property type="entry name" value="NUDIX"/>
    <property type="match status" value="1"/>
</dbReference>
<sequence length="156" mass="16837">VLVRQFRPQYEADTVEFPAGFISRRPREGGVAETPAQAAVRELEEETTMTGAAVAGSPLLTSDPVPIAARLSAVFVKAREKVGDEAGRQRLDKGEFTEEVRVPLVELEATLNQLGEAGVVVDPRVWMFAMGIRFALELELQGGVVSDGAGREGAWD</sequence>
<gene>
    <name evidence="3" type="ORF">B0H67DRAFT_486868</name>
</gene>
<proteinExistence type="predicted"/>
<name>A0AA40ANN8_9PEZI</name>
<dbReference type="InterPro" id="IPR015797">
    <property type="entry name" value="NUDIX_hydrolase-like_dom_sf"/>
</dbReference>
<dbReference type="Proteomes" id="UP001172102">
    <property type="component" value="Unassembled WGS sequence"/>
</dbReference>
<feature type="non-terminal residue" evidence="3">
    <location>
        <position position="1"/>
    </location>
</feature>
<accession>A0AA40ANN8</accession>
<organism evidence="3 4">
    <name type="scientific">Lasiosphaeris hirsuta</name>
    <dbReference type="NCBI Taxonomy" id="260670"/>
    <lineage>
        <taxon>Eukaryota</taxon>
        <taxon>Fungi</taxon>
        <taxon>Dikarya</taxon>
        <taxon>Ascomycota</taxon>
        <taxon>Pezizomycotina</taxon>
        <taxon>Sordariomycetes</taxon>
        <taxon>Sordariomycetidae</taxon>
        <taxon>Sordariales</taxon>
        <taxon>Lasiosphaeriaceae</taxon>
        <taxon>Lasiosphaeris</taxon>
    </lineage>
</organism>
<dbReference type="SUPFAM" id="SSF55811">
    <property type="entry name" value="Nudix"/>
    <property type="match status" value="1"/>
</dbReference>
<dbReference type="GO" id="GO:0019693">
    <property type="term" value="P:ribose phosphate metabolic process"/>
    <property type="evidence" value="ECO:0007669"/>
    <property type="project" value="TreeGrafter"/>
</dbReference>
<dbReference type="PROSITE" id="PS51462">
    <property type="entry name" value="NUDIX"/>
    <property type="match status" value="1"/>
</dbReference>
<evidence type="ECO:0000259" key="2">
    <source>
        <dbReference type="PROSITE" id="PS51462"/>
    </source>
</evidence>
<protein>
    <recommendedName>
        <fullName evidence="2">Nudix hydrolase domain-containing protein</fullName>
    </recommendedName>
</protein>
<dbReference type="PANTHER" id="PTHR11839:SF26">
    <property type="entry name" value="ADP-RIBOSE DIPHOSPHATASE"/>
    <property type="match status" value="1"/>
</dbReference>
<dbReference type="PANTHER" id="PTHR11839">
    <property type="entry name" value="UDP/ADP-SUGAR PYROPHOSPHATASE"/>
    <property type="match status" value="1"/>
</dbReference>
<dbReference type="Gene3D" id="3.90.79.10">
    <property type="entry name" value="Nucleoside Triphosphate Pyrophosphohydrolase"/>
    <property type="match status" value="1"/>
</dbReference>
<feature type="domain" description="Nudix hydrolase" evidence="2">
    <location>
        <begin position="1"/>
        <end position="125"/>
    </location>
</feature>
<dbReference type="GO" id="GO:0005634">
    <property type="term" value="C:nucleus"/>
    <property type="evidence" value="ECO:0007669"/>
    <property type="project" value="TreeGrafter"/>
</dbReference>
<dbReference type="AlphaFoldDB" id="A0AA40ANN8"/>
<dbReference type="EMBL" id="JAUKUA010000003">
    <property type="protein sequence ID" value="KAK0719171.1"/>
    <property type="molecule type" value="Genomic_DNA"/>
</dbReference>
<dbReference type="GO" id="GO:0006753">
    <property type="term" value="P:nucleoside phosphate metabolic process"/>
    <property type="evidence" value="ECO:0007669"/>
    <property type="project" value="TreeGrafter"/>
</dbReference>
<evidence type="ECO:0000313" key="3">
    <source>
        <dbReference type="EMBL" id="KAK0719171.1"/>
    </source>
</evidence>
<keyword evidence="4" id="KW-1185">Reference proteome</keyword>
<dbReference type="InterPro" id="IPR000086">
    <property type="entry name" value="NUDIX_hydrolase_dom"/>
</dbReference>